<dbReference type="SUPFAM" id="SSF52402">
    <property type="entry name" value="Adenine nucleotide alpha hydrolases-like"/>
    <property type="match status" value="1"/>
</dbReference>
<comment type="function">
    <text evidence="1 11">Catalyzes the synthesis of GMP from XMP.</text>
</comment>
<dbReference type="InterPro" id="IPR014729">
    <property type="entry name" value="Rossmann-like_a/b/a_fold"/>
</dbReference>
<accession>A0AAT9G4D5</accession>
<evidence type="ECO:0000256" key="12">
    <source>
        <dbReference type="PROSITE-ProRule" id="PRU00886"/>
    </source>
</evidence>
<dbReference type="FunFam" id="3.40.50.880:FF:000001">
    <property type="entry name" value="GMP synthase [glutamine-hydrolyzing]"/>
    <property type="match status" value="1"/>
</dbReference>
<dbReference type="PRINTS" id="PR00097">
    <property type="entry name" value="ANTSNTHASEII"/>
</dbReference>
<feature type="domain" description="GMPS ATP-PPase" evidence="13">
    <location>
        <begin position="209"/>
        <end position="401"/>
    </location>
</feature>
<comment type="pathway">
    <text evidence="2 11">Purine metabolism; GMP biosynthesis; GMP from XMP (L-Gln route): step 1/1.</text>
</comment>
<evidence type="ECO:0000259" key="13">
    <source>
        <dbReference type="PROSITE" id="PS51553"/>
    </source>
</evidence>
<dbReference type="Pfam" id="PF02540">
    <property type="entry name" value="NAD_synthase"/>
    <property type="match status" value="1"/>
</dbReference>
<evidence type="ECO:0000256" key="3">
    <source>
        <dbReference type="ARBA" id="ARBA00012746"/>
    </source>
</evidence>
<evidence type="ECO:0000256" key="7">
    <source>
        <dbReference type="ARBA" id="ARBA00022749"/>
    </source>
</evidence>
<dbReference type="NCBIfam" id="TIGR00884">
    <property type="entry name" value="guaA_Cterm"/>
    <property type="match status" value="1"/>
</dbReference>
<evidence type="ECO:0000256" key="11">
    <source>
        <dbReference type="HAMAP-Rule" id="MF_00344"/>
    </source>
</evidence>
<dbReference type="Pfam" id="PF00958">
    <property type="entry name" value="GMP_synt_C"/>
    <property type="match status" value="1"/>
</dbReference>
<feature type="active site" evidence="11">
    <location>
        <position position="184"/>
    </location>
</feature>
<dbReference type="GO" id="GO:0005524">
    <property type="term" value="F:ATP binding"/>
    <property type="evidence" value="ECO:0007669"/>
    <property type="project" value="UniProtKB-UniRule"/>
</dbReference>
<organism evidence="14">
    <name type="scientific">Candidatus Aschnera chinzeii</name>
    <dbReference type="NCBI Taxonomy" id="1485666"/>
    <lineage>
        <taxon>Bacteria</taxon>
        <taxon>Pseudomonadati</taxon>
        <taxon>Pseudomonadota</taxon>
        <taxon>Gammaproteobacteria</taxon>
        <taxon>Enterobacterales</taxon>
        <taxon>Enterobacteriaceae</taxon>
        <taxon>Candidatus Aschnera</taxon>
    </lineage>
</organism>
<dbReference type="PRINTS" id="PR00099">
    <property type="entry name" value="CPSGATASE"/>
</dbReference>
<evidence type="ECO:0000256" key="2">
    <source>
        <dbReference type="ARBA" id="ARBA00005153"/>
    </source>
</evidence>
<feature type="binding site" evidence="12">
    <location>
        <begin position="236"/>
        <end position="242"/>
    </location>
    <ligand>
        <name>ATP</name>
        <dbReference type="ChEBI" id="CHEBI:30616"/>
    </ligand>
</feature>
<dbReference type="InterPro" id="IPR004739">
    <property type="entry name" value="GMP_synth_GATase"/>
</dbReference>
<reference evidence="14" key="1">
    <citation type="journal article" date="2023" name="Front. Microbiol.">
        <title>Genome analysis of Candidatus Aschnera chinzeii, the bacterial endosymbiont of the blood-sucking bat fly Penicillidia jenynsii (Insecta: Diptera: Nycteribiidae).</title>
        <authorList>
            <person name="Koga R."/>
            <person name="Moriyama M."/>
            <person name="Nozaki T."/>
            <person name="Fukatsu T."/>
        </authorList>
    </citation>
    <scope>NUCLEOTIDE SEQUENCE</scope>
    <source>
        <strain evidence="14">Kw-01</strain>
    </source>
</reference>
<keyword evidence="6 11" id="KW-0547">Nucleotide-binding</keyword>
<dbReference type="PRINTS" id="PR00096">
    <property type="entry name" value="GATASE"/>
</dbReference>
<dbReference type="PANTHER" id="PTHR11922:SF2">
    <property type="entry name" value="GMP SYNTHASE [GLUTAMINE-HYDROLYZING]"/>
    <property type="match status" value="1"/>
</dbReference>
<evidence type="ECO:0000256" key="1">
    <source>
        <dbReference type="ARBA" id="ARBA00002332"/>
    </source>
</evidence>
<reference evidence="14" key="2">
    <citation type="submission" date="2023-10" db="EMBL/GenBank/DDBJ databases">
        <authorList>
            <person name="Koga R."/>
            <person name="Fukatsu T."/>
        </authorList>
    </citation>
    <scope>NUCLEOTIDE SEQUENCE</scope>
    <source>
        <strain evidence="14">Kw-01</strain>
    </source>
</reference>
<evidence type="ECO:0000256" key="9">
    <source>
        <dbReference type="ARBA" id="ARBA00022840"/>
    </source>
</evidence>
<dbReference type="PROSITE" id="PS51273">
    <property type="entry name" value="GATASE_TYPE_1"/>
    <property type="match status" value="1"/>
</dbReference>
<dbReference type="CDD" id="cd01742">
    <property type="entry name" value="GATase1_GMP_Synthase"/>
    <property type="match status" value="1"/>
</dbReference>
<dbReference type="PANTHER" id="PTHR11922">
    <property type="entry name" value="GMP SYNTHASE-RELATED"/>
    <property type="match status" value="1"/>
</dbReference>
<dbReference type="SUPFAM" id="SSF52317">
    <property type="entry name" value="Class I glutamine amidotransferase-like"/>
    <property type="match status" value="1"/>
</dbReference>
<dbReference type="PROSITE" id="PS51553">
    <property type="entry name" value="GMPS_ATP_PPASE"/>
    <property type="match status" value="1"/>
</dbReference>
<dbReference type="InterPro" id="IPR022955">
    <property type="entry name" value="GMP_synthase"/>
</dbReference>
<protein>
    <recommendedName>
        <fullName evidence="4 11">GMP synthase [glutamine-hydrolyzing]</fullName>
        <ecNumber evidence="3 11">6.3.5.2</ecNumber>
    </recommendedName>
    <alternativeName>
        <fullName evidence="11">GMP synthetase</fullName>
    </alternativeName>
    <alternativeName>
        <fullName evidence="11">Glutamine amidotransferase</fullName>
    </alternativeName>
</protein>
<keyword evidence="8 11" id="KW-0658">Purine biosynthesis</keyword>
<dbReference type="HAMAP" id="MF_00344">
    <property type="entry name" value="GMP_synthase"/>
    <property type="match status" value="1"/>
</dbReference>
<dbReference type="Gene3D" id="3.40.50.880">
    <property type="match status" value="1"/>
</dbReference>
<dbReference type="InterPro" id="IPR029062">
    <property type="entry name" value="Class_I_gatase-like"/>
</dbReference>
<keyword evidence="10 11" id="KW-0315">Glutamine amidotransferase</keyword>
<gene>
    <name evidence="11 14" type="primary">guaA</name>
    <name evidence="14" type="ORF">ACHINZ_2580</name>
</gene>
<dbReference type="NCBIfam" id="TIGR00888">
    <property type="entry name" value="guaA_Nterm"/>
    <property type="match status" value="1"/>
</dbReference>
<dbReference type="FunFam" id="3.30.300.10:FF:000002">
    <property type="entry name" value="GMP synthase [glutamine-hydrolyzing]"/>
    <property type="match status" value="1"/>
</dbReference>
<evidence type="ECO:0000256" key="4">
    <source>
        <dbReference type="ARBA" id="ARBA00021562"/>
    </source>
</evidence>
<feature type="active site" evidence="11">
    <location>
        <position position="182"/>
    </location>
</feature>
<dbReference type="NCBIfam" id="NF000848">
    <property type="entry name" value="PRK00074.1"/>
    <property type="match status" value="1"/>
</dbReference>
<dbReference type="SUPFAM" id="SSF54810">
    <property type="entry name" value="GMP synthetase C-terminal dimerisation domain"/>
    <property type="match status" value="1"/>
</dbReference>
<proteinExistence type="inferred from homology"/>
<dbReference type="InterPro" id="IPR001674">
    <property type="entry name" value="GMP_synth_C"/>
</dbReference>
<name>A0AAT9G4D5_9ENTR</name>
<comment type="subunit">
    <text evidence="11">Homodimer.</text>
</comment>
<keyword evidence="7 11" id="KW-0332">GMP biosynthesis</keyword>
<comment type="catalytic activity">
    <reaction evidence="11">
        <text>XMP + L-glutamine + ATP + H2O = GMP + L-glutamate + AMP + diphosphate + 2 H(+)</text>
        <dbReference type="Rhea" id="RHEA:11680"/>
        <dbReference type="ChEBI" id="CHEBI:15377"/>
        <dbReference type="ChEBI" id="CHEBI:15378"/>
        <dbReference type="ChEBI" id="CHEBI:29985"/>
        <dbReference type="ChEBI" id="CHEBI:30616"/>
        <dbReference type="ChEBI" id="CHEBI:33019"/>
        <dbReference type="ChEBI" id="CHEBI:57464"/>
        <dbReference type="ChEBI" id="CHEBI:58115"/>
        <dbReference type="ChEBI" id="CHEBI:58359"/>
        <dbReference type="ChEBI" id="CHEBI:456215"/>
        <dbReference type="EC" id="6.3.5.2"/>
    </reaction>
</comment>
<dbReference type="Pfam" id="PF00117">
    <property type="entry name" value="GATase"/>
    <property type="match status" value="1"/>
</dbReference>
<dbReference type="EMBL" id="AP028961">
    <property type="protein sequence ID" value="BET44586.1"/>
    <property type="molecule type" value="Genomic_DNA"/>
</dbReference>
<dbReference type="EC" id="6.3.5.2" evidence="3 11"/>
<sequence length="526" mass="59814">MKNISIRNNNILIINFGSQYTQLIAKRIRAIGVYCEIKSHNIMLDDIYEFNPSGIILSGGPASILDDNSPRLSKDILNIGIPILGICYGMQLMCVQLGGKVIISSVREFGYSEVFLQKKCKLFDGIFDNFNLNTIPFLKVWMSHGDQVVSVPLNFDVIGSTQNCKIAIMSNDEKKLYGIQFHPEVTHTVQGNAILRKFVIDICKCKIQWTTINIIDNIKQSLSDTIGTDHVILGLSGGIDSFVTALLLKYVIKNEQLTCIFVNNGLLRQYEMQYVKEILNKYDFNILYIDAEVRFLNALKGIKDPELKRKIIGHLFIDIFNEQANKIDNIIWLAQGTIYSDIIESQSNVLNGKYVIKSHHNVGGIPKNMKLKLIEPLKHLFKDEVKQIALQFGLSYDIINRHPFPGPGLGIRILGEVKKKFCNILRKADYIFIEELHKANLYYKLSQAFVVFLPLCSVGVVGDHRQYNWVLCLRAIETIDFMTARWANLPHDFLSHVSTRIINEVKGVSRVLYDITGKPPATIEWE</sequence>
<dbReference type="InterPro" id="IPR025777">
    <property type="entry name" value="GMPS_ATP_PPase_dom"/>
</dbReference>
<dbReference type="GO" id="GO:0003921">
    <property type="term" value="F:GMP synthase activity"/>
    <property type="evidence" value="ECO:0007669"/>
    <property type="project" value="InterPro"/>
</dbReference>
<evidence type="ECO:0000313" key="14">
    <source>
        <dbReference type="EMBL" id="BET44586.1"/>
    </source>
</evidence>
<dbReference type="Gene3D" id="3.40.50.620">
    <property type="entry name" value="HUPs"/>
    <property type="match status" value="1"/>
</dbReference>
<dbReference type="GO" id="GO:0005829">
    <property type="term" value="C:cytosol"/>
    <property type="evidence" value="ECO:0007669"/>
    <property type="project" value="TreeGrafter"/>
</dbReference>
<keyword evidence="5 11" id="KW-0436">Ligase</keyword>
<dbReference type="InterPro" id="IPR022310">
    <property type="entry name" value="NAD/GMP_synthase"/>
</dbReference>
<dbReference type="AlphaFoldDB" id="A0AAT9G4D5"/>
<dbReference type="Gene3D" id="3.30.300.10">
    <property type="match status" value="1"/>
</dbReference>
<feature type="active site" description="Nucleophile" evidence="11">
    <location>
        <position position="87"/>
    </location>
</feature>
<keyword evidence="9 11" id="KW-0067">ATP-binding</keyword>
<evidence type="ECO:0000256" key="6">
    <source>
        <dbReference type="ARBA" id="ARBA00022741"/>
    </source>
</evidence>
<evidence type="ECO:0000256" key="8">
    <source>
        <dbReference type="ARBA" id="ARBA00022755"/>
    </source>
</evidence>
<evidence type="ECO:0000256" key="5">
    <source>
        <dbReference type="ARBA" id="ARBA00022598"/>
    </source>
</evidence>
<dbReference type="InterPro" id="IPR017926">
    <property type="entry name" value="GATASE"/>
</dbReference>
<evidence type="ECO:0000256" key="10">
    <source>
        <dbReference type="ARBA" id="ARBA00022962"/>
    </source>
</evidence>
<dbReference type="CDD" id="cd01997">
    <property type="entry name" value="GMP_synthase_C"/>
    <property type="match status" value="1"/>
</dbReference>